<proteinExistence type="predicted"/>
<protein>
    <submittedName>
        <fullName evidence="3">GIY-YIG nuclease family protein</fullName>
    </submittedName>
</protein>
<dbReference type="Gene3D" id="3.40.1440.40">
    <property type="match status" value="1"/>
</dbReference>
<evidence type="ECO:0000259" key="2">
    <source>
        <dbReference type="PROSITE" id="PS50164"/>
    </source>
</evidence>
<sequence length="282" mass="31111">MANPELTAEVLLNIGFVDVGRWQPSGDFIVYHLDGDDAEANEVLLDAPNALYAFVRRDEVLYIGKTARSIRKRYVGYCRPGKRQATNLRCHRNIKAAIAEETEIRIFVFTPISHLRYADFEINLAAGLEDGLIRQFDPPWNGKDRGQPVTEDAEREEADETEVGKPDAAAASDIPPESKASDPAKATFSVVLGPTYYNKGFLNPGVEASRHLGKDGDPIRIRFSDGSPMVISKINRTANSTGAVRVVGNNQQIAHWFQENFNEGDTVQGRVVGTHEIQLSSG</sequence>
<dbReference type="Proteomes" id="UP000262379">
    <property type="component" value="Unassembled WGS sequence"/>
</dbReference>
<evidence type="ECO:0000256" key="1">
    <source>
        <dbReference type="SAM" id="MobiDB-lite"/>
    </source>
</evidence>
<comment type="caution">
    <text evidence="3">The sequence shown here is derived from an EMBL/GenBank/DDBJ whole genome shotgun (WGS) entry which is preliminary data.</text>
</comment>
<dbReference type="SMART" id="SM00465">
    <property type="entry name" value="GIYc"/>
    <property type="match status" value="1"/>
</dbReference>
<reference evidence="4" key="1">
    <citation type="submission" date="2018-08" db="EMBL/GenBank/DDBJ databases">
        <authorList>
            <person name="Im W.T."/>
        </authorList>
    </citation>
    <scope>NUCLEOTIDE SEQUENCE [LARGE SCALE GENOMIC DNA]</scope>
    <source>
        <strain evidence="4">LA-28</strain>
    </source>
</reference>
<dbReference type="EMBL" id="QURN01000013">
    <property type="protein sequence ID" value="RFC65803.1"/>
    <property type="molecule type" value="Genomic_DNA"/>
</dbReference>
<dbReference type="PROSITE" id="PS50164">
    <property type="entry name" value="GIY_YIG"/>
    <property type="match status" value="1"/>
</dbReference>
<dbReference type="CDD" id="cd10436">
    <property type="entry name" value="GIY-YIG_EndoII_Hpy188I_like"/>
    <property type="match status" value="1"/>
</dbReference>
<name>A0A371X9B3_9HYPH</name>
<accession>A0A371X9B3</accession>
<gene>
    <name evidence="3" type="ORF">DY251_15920</name>
</gene>
<dbReference type="InterPro" id="IPR000305">
    <property type="entry name" value="GIY-YIG_endonuc"/>
</dbReference>
<dbReference type="AlphaFoldDB" id="A0A371X9B3"/>
<keyword evidence="4" id="KW-1185">Reference proteome</keyword>
<evidence type="ECO:0000313" key="4">
    <source>
        <dbReference type="Proteomes" id="UP000262379"/>
    </source>
</evidence>
<feature type="domain" description="GIY-YIG" evidence="2">
    <location>
        <begin position="47"/>
        <end position="142"/>
    </location>
</feature>
<dbReference type="InterPro" id="IPR044556">
    <property type="entry name" value="EndoII-like_GIY-YIG"/>
</dbReference>
<evidence type="ECO:0000313" key="3">
    <source>
        <dbReference type="EMBL" id="RFC65803.1"/>
    </source>
</evidence>
<feature type="region of interest" description="Disordered" evidence="1">
    <location>
        <begin position="137"/>
        <end position="183"/>
    </location>
</feature>
<organism evidence="3 4">
    <name type="scientific">Mesorhizobium denitrificans</name>
    <dbReference type="NCBI Taxonomy" id="2294114"/>
    <lineage>
        <taxon>Bacteria</taxon>
        <taxon>Pseudomonadati</taxon>
        <taxon>Pseudomonadota</taxon>
        <taxon>Alphaproteobacteria</taxon>
        <taxon>Hyphomicrobiales</taxon>
        <taxon>Phyllobacteriaceae</taxon>
        <taxon>Mesorhizobium</taxon>
    </lineage>
</organism>
<feature type="compositionally biased region" description="Acidic residues" evidence="1">
    <location>
        <begin position="151"/>
        <end position="161"/>
    </location>
</feature>
<dbReference type="RefSeq" id="WP_116624912.1">
    <property type="nucleotide sequence ID" value="NZ_QURN01000013.1"/>
</dbReference>
<dbReference type="InterPro" id="IPR053748">
    <property type="entry name" value="Host_DNA_Degrad_Endo"/>
</dbReference>